<organism evidence="3 4">
    <name type="scientific">Marasmiellus scandens</name>
    <dbReference type="NCBI Taxonomy" id="2682957"/>
    <lineage>
        <taxon>Eukaryota</taxon>
        <taxon>Fungi</taxon>
        <taxon>Dikarya</taxon>
        <taxon>Basidiomycota</taxon>
        <taxon>Agaricomycotina</taxon>
        <taxon>Agaricomycetes</taxon>
        <taxon>Agaricomycetidae</taxon>
        <taxon>Agaricales</taxon>
        <taxon>Marasmiineae</taxon>
        <taxon>Omphalotaceae</taxon>
        <taxon>Marasmiellus</taxon>
    </lineage>
</organism>
<evidence type="ECO:0000313" key="3">
    <source>
        <dbReference type="EMBL" id="KAK7441534.1"/>
    </source>
</evidence>
<protein>
    <recommendedName>
        <fullName evidence="2">Carboxylesterase type B domain-containing protein</fullName>
    </recommendedName>
</protein>
<dbReference type="EMBL" id="JBANRG010000062">
    <property type="protein sequence ID" value="KAK7441534.1"/>
    <property type="molecule type" value="Genomic_DNA"/>
</dbReference>
<gene>
    <name evidence="3" type="ORF">VKT23_016526</name>
</gene>
<name>A0ABR1IUR5_9AGAR</name>
<keyword evidence="1" id="KW-0732">Signal</keyword>
<dbReference type="InterPro" id="IPR002018">
    <property type="entry name" value="CarbesteraseB"/>
</dbReference>
<evidence type="ECO:0000259" key="2">
    <source>
        <dbReference type="Pfam" id="PF00135"/>
    </source>
</evidence>
<feature type="chain" id="PRO_5046973184" description="Carboxylesterase type B domain-containing protein" evidence="1">
    <location>
        <begin position="19"/>
        <end position="548"/>
    </location>
</feature>
<keyword evidence="4" id="KW-1185">Reference proteome</keyword>
<proteinExistence type="predicted"/>
<dbReference type="PANTHER" id="PTHR11559">
    <property type="entry name" value="CARBOXYLESTERASE"/>
    <property type="match status" value="1"/>
</dbReference>
<sequence>MKLTVLSVVYAAVVVVNAQNPQVKIGSTTLTGKIATPGIPVDFFGGIPFAKPPLGELRLKPPVLTTTLDTEAFDASNFGFTCLQAGSSPTDMSEDCLTVNIFRPSGLPTNASLPVMFWTYGGGFDAGASATFNATAIVGQSIARGTPIVYVSFNYRLGPLGFPQGREADSRKALNLAVKDQQAALQWVQANIGAFGGDKTKVTAFGESAGAIITAVSFLNPEFGKLARAGIFESGSAATALTFDAERRQGAWETFVGAVPGCENLAKTDYTFGCLQNASSSAIRQGLLTSLADATELFPFDPTIDGPGGVYPDFASRLFARGHFAKLPFIAGTNLDEGTLFTPNLNYTTQLLEGIIAANFSPPVVPERTLDSSITRLLELYPDVPALGSPFNTGNETFGLNPGFKRAAALEGDLSFQSQRRLWTQTASKAGVKTFAYLFTQPQKFGPSLGVPHGSEVVYVYGGVSNPTPSDRKISTAMIDYWVSFATSLDPNDGKGSVRPTWSQYTPSNQVVMQLNGDNTTLIPDDYRKEGIDFINSMPLVWHHRRSV</sequence>
<dbReference type="Proteomes" id="UP001498398">
    <property type="component" value="Unassembled WGS sequence"/>
</dbReference>
<dbReference type="InterPro" id="IPR029058">
    <property type="entry name" value="AB_hydrolase_fold"/>
</dbReference>
<evidence type="ECO:0000313" key="4">
    <source>
        <dbReference type="Proteomes" id="UP001498398"/>
    </source>
</evidence>
<dbReference type="PROSITE" id="PS00941">
    <property type="entry name" value="CARBOXYLESTERASE_B_2"/>
    <property type="match status" value="1"/>
</dbReference>
<dbReference type="SUPFAM" id="SSF53474">
    <property type="entry name" value="alpha/beta-Hydrolases"/>
    <property type="match status" value="1"/>
</dbReference>
<evidence type="ECO:0000256" key="1">
    <source>
        <dbReference type="SAM" id="SignalP"/>
    </source>
</evidence>
<dbReference type="Pfam" id="PF00135">
    <property type="entry name" value="COesterase"/>
    <property type="match status" value="1"/>
</dbReference>
<accession>A0ABR1IUR5</accession>
<reference evidence="3 4" key="1">
    <citation type="submission" date="2024-01" db="EMBL/GenBank/DDBJ databases">
        <title>A draft genome for the cacao thread blight pathogen Marasmiellus scandens.</title>
        <authorList>
            <person name="Baruah I.K."/>
            <person name="Leung J."/>
            <person name="Bukari Y."/>
            <person name="Amoako-Attah I."/>
            <person name="Meinhardt L.W."/>
            <person name="Bailey B.A."/>
            <person name="Cohen S.P."/>
        </authorList>
    </citation>
    <scope>NUCLEOTIDE SEQUENCE [LARGE SCALE GENOMIC DNA]</scope>
    <source>
        <strain evidence="3 4">GH-19</strain>
    </source>
</reference>
<dbReference type="InterPro" id="IPR050309">
    <property type="entry name" value="Type-B_Carboxylest/Lipase"/>
</dbReference>
<dbReference type="Gene3D" id="3.40.50.1820">
    <property type="entry name" value="alpha/beta hydrolase"/>
    <property type="match status" value="1"/>
</dbReference>
<feature type="signal peptide" evidence="1">
    <location>
        <begin position="1"/>
        <end position="18"/>
    </location>
</feature>
<feature type="domain" description="Carboxylesterase type B" evidence="2">
    <location>
        <begin position="20"/>
        <end position="525"/>
    </location>
</feature>
<comment type="caution">
    <text evidence="3">The sequence shown here is derived from an EMBL/GenBank/DDBJ whole genome shotgun (WGS) entry which is preliminary data.</text>
</comment>
<dbReference type="InterPro" id="IPR019819">
    <property type="entry name" value="Carboxylesterase_B_CS"/>
</dbReference>